<name>A0ABW3HTT5_9BACL</name>
<dbReference type="Proteomes" id="UP001596989">
    <property type="component" value="Unassembled WGS sequence"/>
</dbReference>
<sequence length="104" mass="11859">MSMVRKLHPHIAKDLREFLSENNISTKKLVIDLEAETIEDFDDYSVDDILSVAGILKPGEAQELLDHIQESRESWGKRLATTPDIYSIRTSSSPFWTTKMPPLT</sequence>
<evidence type="ECO:0000313" key="1">
    <source>
        <dbReference type="EMBL" id="MFD0960895.1"/>
    </source>
</evidence>
<proteinExistence type="predicted"/>
<dbReference type="EMBL" id="JBHTJZ010000024">
    <property type="protein sequence ID" value="MFD0960895.1"/>
    <property type="molecule type" value="Genomic_DNA"/>
</dbReference>
<dbReference type="RefSeq" id="WP_377565811.1">
    <property type="nucleotide sequence ID" value="NZ_JBHTJZ010000024.1"/>
</dbReference>
<gene>
    <name evidence="1" type="ORF">ACFQ2I_16000</name>
</gene>
<reference evidence="2" key="1">
    <citation type="journal article" date="2019" name="Int. J. Syst. Evol. Microbiol.">
        <title>The Global Catalogue of Microorganisms (GCM) 10K type strain sequencing project: providing services to taxonomists for standard genome sequencing and annotation.</title>
        <authorList>
            <consortium name="The Broad Institute Genomics Platform"/>
            <consortium name="The Broad Institute Genome Sequencing Center for Infectious Disease"/>
            <person name="Wu L."/>
            <person name="Ma J."/>
        </authorList>
    </citation>
    <scope>NUCLEOTIDE SEQUENCE [LARGE SCALE GENOMIC DNA]</scope>
    <source>
        <strain evidence="2">CCUG 59129</strain>
    </source>
</reference>
<keyword evidence="2" id="KW-1185">Reference proteome</keyword>
<organism evidence="1 2">
    <name type="scientific">Paenibacillus chungangensis</name>
    <dbReference type="NCBI Taxonomy" id="696535"/>
    <lineage>
        <taxon>Bacteria</taxon>
        <taxon>Bacillati</taxon>
        <taxon>Bacillota</taxon>
        <taxon>Bacilli</taxon>
        <taxon>Bacillales</taxon>
        <taxon>Paenibacillaceae</taxon>
        <taxon>Paenibacillus</taxon>
    </lineage>
</organism>
<comment type="caution">
    <text evidence="1">The sequence shown here is derived from an EMBL/GenBank/DDBJ whole genome shotgun (WGS) entry which is preliminary data.</text>
</comment>
<evidence type="ECO:0000313" key="2">
    <source>
        <dbReference type="Proteomes" id="UP001596989"/>
    </source>
</evidence>
<protein>
    <submittedName>
        <fullName evidence="1">Uncharacterized protein</fullName>
    </submittedName>
</protein>
<accession>A0ABW3HTT5</accession>